<keyword evidence="2" id="KW-0963">Cytoplasm</keyword>
<evidence type="ECO:0000259" key="7">
    <source>
        <dbReference type="PROSITE" id="PS50222"/>
    </source>
</evidence>
<protein>
    <recommendedName>
        <fullName evidence="7">EF-hand domain-containing protein</fullName>
    </recommendedName>
</protein>
<evidence type="ECO:0000313" key="8">
    <source>
        <dbReference type="EMBL" id="CAH3156227.1"/>
    </source>
</evidence>
<dbReference type="PANTHER" id="PTHR46212">
    <property type="entry name" value="PEFLIN"/>
    <property type="match status" value="1"/>
</dbReference>
<evidence type="ECO:0000313" key="9">
    <source>
        <dbReference type="Proteomes" id="UP001159428"/>
    </source>
</evidence>
<dbReference type="Gene3D" id="1.10.238.10">
    <property type="entry name" value="EF-hand"/>
    <property type="match status" value="1"/>
</dbReference>
<feature type="compositionally biased region" description="Gly residues" evidence="6">
    <location>
        <begin position="1"/>
        <end position="10"/>
    </location>
</feature>
<dbReference type="PROSITE" id="PS50222">
    <property type="entry name" value="EF_HAND_2"/>
    <property type="match status" value="2"/>
</dbReference>
<comment type="subcellular location">
    <subcellularLocation>
        <location evidence="1">Cytoplasm</location>
    </subcellularLocation>
</comment>
<evidence type="ECO:0000256" key="1">
    <source>
        <dbReference type="ARBA" id="ARBA00004496"/>
    </source>
</evidence>
<dbReference type="InterPro" id="IPR011992">
    <property type="entry name" value="EF-hand-dom_pair"/>
</dbReference>
<proteinExistence type="predicted"/>
<sequence>MAGQYPGYGGYNPAAGSNPYGNQPHPQGYGQPPGYPPSMGYPPPGGGYPGGYGGSSAPPPGADPTLWNWFVTVDRDRSGQITADELQQALLNGNWSHFNSETCRLMIGIFDQDQSGTISFQEFQQLWKYIQQWKGAFDRYDSDRSGAIESQELHRAFAEMGFNVSPHFVNIVVTRFDQHARRSLKLDSFIQCCVMLRGLTDAFRVRDTTMNGSITINYEDFMCMVLLNKP</sequence>
<reference evidence="8 9" key="1">
    <citation type="submission" date="2022-05" db="EMBL/GenBank/DDBJ databases">
        <authorList>
            <consortium name="Genoscope - CEA"/>
            <person name="William W."/>
        </authorList>
    </citation>
    <scope>NUCLEOTIDE SEQUENCE [LARGE SCALE GENOMIC DNA]</scope>
</reference>
<dbReference type="EMBL" id="CALNXJ010000060">
    <property type="protein sequence ID" value="CAH3156227.1"/>
    <property type="molecule type" value="Genomic_DNA"/>
</dbReference>
<dbReference type="InterPro" id="IPR018247">
    <property type="entry name" value="EF_Hand_1_Ca_BS"/>
</dbReference>
<dbReference type="Proteomes" id="UP001159428">
    <property type="component" value="Unassembled WGS sequence"/>
</dbReference>
<dbReference type="CDD" id="cd16184">
    <property type="entry name" value="EFh_PEF_peflin"/>
    <property type="match status" value="1"/>
</dbReference>
<name>A0AAU9XQV5_9CNID</name>
<keyword evidence="5" id="KW-0106">Calcium</keyword>
<keyword evidence="4" id="KW-0677">Repeat</keyword>
<gene>
    <name evidence="8" type="ORF">PMEA_00029392</name>
</gene>
<dbReference type="Pfam" id="PF13499">
    <property type="entry name" value="EF-hand_7"/>
    <property type="match status" value="2"/>
</dbReference>
<evidence type="ECO:0000256" key="6">
    <source>
        <dbReference type="SAM" id="MobiDB-lite"/>
    </source>
</evidence>
<dbReference type="SMART" id="SM00054">
    <property type="entry name" value="EFh"/>
    <property type="match status" value="3"/>
</dbReference>
<keyword evidence="9" id="KW-1185">Reference proteome</keyword>
<dbReference type="GO" id="GO:0005509">
    <property type="term" value="F:calcium ion binding"/>
    <property type="evidence" value="ECO:0007669"/>
    <property type="project" value="InterPro"/>
</dbReference>
<accession>A0AAU9XQV5</accession>
<dbReference type="GO" id="GO:0048306">
    <property type="term" value="F:calcium-dependent protein binding"/>
    <property type="evidence" value="ECO:0007669"/>
    <property type="project" value="UniProtKB-ARBA"/>
</dbReference>
<evidence type="ECO:0000256" key="5">
    <source>
        <dbReference type="ARBA" id="ARBA00022837"/>
    </source>
</evidence>
<feature type="domain" description="EF-hand" evidence="7">
    <location>
        <begin position="128"/>
        <end position="163"/>
    </location>
</feature>
<dbReference type="PANTHER" id="PTHR46212:SF3">
    <property type="entry name" value="GH27120P"/>
    <property type="match status" value="1"/>
</dbReference>
<organism evidence="8 9">
    <name type="scientific">Pocillopora meandrina</name>
    <dbReference type="NCBI Taxonomy" id="46732"/>
    <lineage>
        <taxon>Eukaryota</taxon>
        <taxon>Metazoa</taxon>
        <taxon>Cnidaria</taxon>
        <taxon>Anthozoa</taxon>
        <taxon>Hexacorallia</taxon>
        <taxon>Scleractinia</taxon>
        <taxon>Astrocoeniina</taxon>
        <taxon>Pocilloporidae</taxon>
        <taxon>Pocillopora</taxon>
    </lineage>
</organism>
<comment type="caution">
    <text evidence="8">The sequence shown here is derived from an EMBL/GenBank/DDBJ whole genome shotgun (WGS) entry which is preliminary data.</text>
</comment>
<feature type="region of interest" description="Disordered" evidence="6">
    <location>
        <begin position="1"/>
        <end position="59"/>
    </location>
</feature>
<feature type="domain" description="EF-hand" evidence="7">
    <location>
        <begin position="61"/>
        <end position="96"/>
    </location>
</feature>
<dbReference type="GO" id="GO:0005737">
    <property type="term" value="C:cytoplasm"/>
    <property type="evidence" value="ECO:0007669"/>
    <property type="project" value="UniProtKB-SubCell"/>
</dbReference>
<dbReference type="InterPro" id="IPR002048">
    <property type="entry name" value="EF_hand_dom"/>
</dbReference>
<feature type="compositionally biased region" description="Pro residues" evidence="6">
    <location>
        <begin position="33"/>
        <end position="46"/>
    </location>
</feature>
<dbReference type="AlphaFoldDB" id="A0AAU9XQV5"/>
<evidence type="ECO:0000256" key="2">
    <source>
        <dbReference type="ARBA" id="ARBA00022490"/>
    </source>
</evidence>
<keyword evidence="3" id="KW-0479">Metal-binding</keyword>
<dbReference type="InterPro" id="IPR051426">
    <property type="entry name" value="Peflin/Sorcin_CaBP"/>
</dbReference>
<dbReference type="PROSITE" id="PS00018">
    <property type="entry name" value="EF_HAND_1"/>
    <property type="match status" value="2"/>
</dbReference>
<evidence type="ECO:0000256" key="3">
    <source>
        <dbReference type="ARBA" id="ARBA00022723"/>
    </source>
</evidence>
<feature type="compositionally biased region" description="Low complexity" evidence="6">
    <location>
        <begin position="11"/>
        <end position="32"/>
    </location>
</feature>
<evidence type="ECO:0000256" key="4">
    <source>
        <dbReference type="ARBA" id="ARBA00022737"/>
    </source>
</evidence>
<dbReference type="SUPFAM" id="SSF47473">
    <property type="entry name" value="EF-hand"/>
    <property type="match status" value="1"/>
</dbReference>